<comment type="caution">
    <text evidence="2">The sequence shown here is derived from an EMBL/GenBank/DDBJ whole genome shotgun (WGS) entry which is preliminary data.</text>
</comment>
<evidence type="ECO:0000259" key="1">
    <source>
        <dbReference type="Pfam" id="PF07007"/>
    </source>
</evidence>
<dbReference type="Proteomes" id="UP000323608">
    <property type="component" value="Unassembled WGS sequence"/>
</dbReference>
<dbReference type="PANTHER" id="PTHR39176">
    <property type="entry name" value="PERIPLASMIC PROTEIN-RELATED"/>
    <property type="match status" value="1"/>
</dbReference>
<organism evidence="2 3">
    <name type="scientific">Rhizobium tropici</name>
    <dbReference type="NCBI Taxonomy" id="398"/>
    <lineage>
        <taxon>Bacteria</taxon>
        <taxon>Pseudomonadati</taxon>
        <taxon>Pseudomonadota</taxon>
        <taxon>Alphaproteobacteria</taxon>
        <taxon>Hyphomicrobiales</taxon>
        <taxon>Rhizobiaceae</taxon>
        <taxon>Rhizobium/Agrobacterium group</taxon>
        <taxon>Rhizobium</taxon>
    </lineage>
</organism>
<proteinExistence type="predicted"/>
<accession>A0A5B0VR23</accession>
<dbReference type="Gene3D" id="1.20.1270.180">
    <property type="match status" value="1"/>
</dbReference>
<dbReference type="EMBL" id="VNIP01000013">
    <property type="protein sequence ID" value="KAA1177150.1"/>
    <property type="molecule type" value="Genomic_DNA"/>
</dbReference>
<dbReference type="PANTHER" id="PTHR39176:SF1">
    <property type="entry name" value="PERIPLASMIC PROTEIN"/>
    <property type="match status" value="1"/>
</dbReference>
<name>A0A5B0VR23_RHITR</name>
<dbReference type="InterPro" id="IPR009739">
    <property type="entry name" value="LprI-like_N"/>
</dbReference>
<feature type="domain" description="Lysozyme inhibitor LprI-like N-terminal" evidence="1">
    <location>
        <begin position="312"/>
        <end position="401"/>
    </location>
</feature>
<dbReference type="Pfam" id="PF07007">
    <property type="entry name" value="LprI"/>
    <property type="match status" value="1"/>
</dbReference>
<evidence type="ECO:0000313" key="2">
    <source>
        <dbReference type="EMBL" id="KAA1177150.1"/>
    </source>
</evidence>
<gene>
    <name evidence="2" type="ORF">FP026_24910</name>
</gene>
<protein>
    <submittedName>
        <fullName evidence="2">DUF1311 domain-containing protein</fullName>
    </submittedName>
</protein>
<evidence type="ECO:0000313" key="3">
    <source>
        <dbReference type="Proteomes" id="UP000323608"/>
    </source>
</evidence>
<sequence length="407" mass="44588">MPRGRLDCAGRGGSGHRFRGWQSDRFIAVCWSWKRRLVGGITAMNFWLKAFSRLALAASAVSISVLANAAQQKKDCFGFDAIDDDPLAARLYEVQPGDKVEFQCPERSVFCKKGAFLLPGDQVVVSRVDGDKACAEYHSPAKRADDDETAGWLPLNRLVQKSLSPHWVGRWGDGDTTITAKPQSDKIRIDAKADLQFGNGREGGQFAALIDGTQPQAQFGYEPGDAGKSEKLLPYKDQSVPGLCRVKMSQLGRYLVVGDNRMCGGINVSFSRIYRRVDEKASSDLEQARTSKQSASGDATNDYGIRPSYLACAGKAGGITVLMRDCVNAEYKYQDERLNSVYRTLLATLGKGAATHLRDEQRAWIGQRDNQCEADKAGGTAELINAVDCAALATAERAWQLESRLSR</sequence>
<dbReference type="OrthoDB" id="7340239at2"/>
<dbReference type="AlphaFoldDB" id="A0A5B0VR23"/>
<reference evidence="2 3" key="1">
    <citation type="submission" date="2019-07" db="EMBL/GenBank/DDBJ databases">
        <title>The Draft Genome Sequence of Rhizobium tropici SARCC-755 Associated with Superior Nodulation on Pigeonpea (Cajanus cajan (L.) Millsp.).</title>
        <authorList>
            <person name="Bopape F.L."/>
            <person name="Hassen A.I."/>
            <person name="Swanevelder Z.H."/>
            <person name="Gwata E.T."/>
        </authorList>
    </citation>
    <scope>NUCLEOTIDE SEQUENCE [LARGE SCALE GENOMIC DNA]</scope>
    <source>
        <strain evidence="2 3">SARCC-755</strain>
    </source>
</reference>